<keyword evidence="2" id="KW-1185">Reference proteome</keyword>
<organism evidence="1 2">
    <name type="scientific">Iphiclides podalirius</name>
    <name type="common">scarce swallowtail</name>
    <dbReference type="NCBI Taxonomy" id="110791"/>
    <lineage>
        <taxon>Eukaryota</taxon>
        <taxon>Metazoa</taxon>
        <taxon>Ecdysozoa</taxon>
        <taxon>Arthropoda</taxon>
        <taxon>Hexapoda</taxon>
        <taxon>Insecta</taxon>
        <taxon>Pterygota</taxon>
        <taxon>Neoptera</taxon>
        <taxon>Endopterygota</taxon>
        <taxon>Lepidoptera</taxon>
        <taxon>Glossata</taxon>
        <taxon>Ditrysia</taxon>
        <taxon>Papilionoidea</taxon>
        <taxon>Papilionidae</taxon>
        <taxon>Papilioninae</taxon>
        <taxon>Iphiclides</taxon>
    </lineage>
</organism>
<sequence>MNDMSMKGVSIEMTADRGIVWDKGKRKKEEAIRSGISTLNCRDRSFHLRLDGGLCFEIPPWQHMPVEMDHHIAKVKEAWGNLSSTKATRRISLGITNNEISQYVDTVIGPFLDTYHRNIQSSYHQLTNKILKKTKDEINSALRKKQKIYDDLIRLADKLAVPDMCSEERRYARTIASRHVAQIYKCTQEARSSITKMGKYAEEMIMITRNHMQAALEKTTNTTGLKEPAERSQKVDHKVYLKNLSKAAVSLGYELDLSLTNARRFNEQSCEKFSICCSKARKSTEDSAATLRDHLYQCVYA</sequence>
<evidence type="ECO:0000313" key="1">
    <source>
        <dbReference type="EMBL" id="CAH2046031.1"/>
    </source>
</evidence>
<gene>
    <name evidence="1" type="ORF">IPOD504_LOCUS5338</name>
</gene>
<name>A0ABN8I5X1_9NEOP</name>
<dbReference type="EMBL" id="OW152828">
    <property type="protein sequence ID" value="CAH2046031.1"/>
    <property type="molecule type" value="Genomic_DNA"/>
</dbReference>
<accession>A0ABN8I5X1</accession>
<proteinExistence type="predicted"/>
<evidence type="ECO:0000313" key="2">
    <source>
        <dbReference type="Proteomes" id="UP000837857"/>
    </source>
</evidence>
<protein>
    <submittedName>
        <fullName evidence="1">Uncharacterized protein</fullName>
    </submittedName>
</protein>
<dbReference type="Proteomes" id="UP000837857">
    <property type="component" value="Chromosome 16"/>
</dbReference>
<reference evidence="1" key="1">
    <citation type="submission" date="2022-03" db="EMBL/GenBank/DDBJ databases">
        <authorList>
            <person name="Martin H S."/>
        </authorList>
    </citation>
    <scope>NUCLEOTIDE SEQUENCE</scope>
</reference>
<feature type="non-terminal residue" evidence="1">
    <location>
        <position position="1"/>
    </location>
</feature>